<dbReference type="AlphaFoldDB" id="D6ACB5"/>
<dbReference type="EMBL" id="DS999644">
    <property type="protein sequence ID" value="EFE74538.2"/>
    <property type="molecule type" value="Genomic_DNA"/>
</dbReference>
<accession>D6ACB5</accession>
<dbReference type="SUPFAM" id="SSF53098">
    <property type="entry name" value="Ribonuclease H-like"/>
    <property type="match status" value="1"/>
</dbReference>
<name>D6ACB5_STRFL</name>
<evidence type="ECO:0000313" key="2">
    <source>
        <dbReference type="Proteomes" id="UP000003986"/>
    </source>
</evidence>
<reference evidence="2" key="1">
    <citation type="submission" date="2008-10" db="EMBL/GenBank/DDBJ databases">
        <authorList>
            <person name="Molnar K."/>
        </authorList>
    </citation>
    <scope>NUCLEOTIDE SEQUENCE [LARGE SCALE GENOMIC DNA]</scope>
    <source>
        <strain evidence="2">NRRL 15998</strain>
    </source>
</reference>
<evidence type="ECO:0000313" key="1">
    <source>
        <dbReference type="EMBL" id="EFE74538.2"/>
    </source>
</evidence>
<proteinExistence type="predicted"/>
<reference evidence="2" key="2">
    <citation type="submission" date="2008-12" db="EMBL/GenBank/DDBJ databases">
        <title>Annotation of Streptomyces roseosporus strain NRRL 15998.</title>
        <authorList>
            <consortium name="The Broad Institute Genome Sequencing Platform"/>
            <consortium name="Broad Institute Microbial Sequencing Center"/>
            <person name="Fischbach M."/>
            <person name="Ward D."/>
            <person name="Young S."/>
            <person name="Kodira C.D."/>
            <person name="Zeng Q."/>
            <person name="Koehrsen M."/>
            <person name="Godfrey P."/>
            <person name="Alvarado L."/>
            <person name="Berlin A.M."/>
            <person name="Borenstein D."/>
            <person name="Chen Z."/>
            <person name="Engels R."/>
            <person name="Freedman E."/>
            <person name="Gellesch M."/>
            <person name="Goldberg J."/>
            <person name="Griggs A."/>
            <person name="Gujja S."/>
            <person name="Heiman D.I."/>
            <person name="Hepburn T.A."/>
            <person name="Howarth C."/>
            <person name="Jen D."/>
            <person name="Larson L."/>
            <person name="Lewis B."/>
            <person name="Mehta T."/>
            <person name="Park D."/>
            <person name="Pearson M."/>
            <person name="Roberts A."/>
            <person name="Saif S."/>
            <person name="Shea T.D."/>
            <person name="Shenoy N."/>
            <person name="Sisk P."/>
            <person name="Stolte C."/>
            <person name="Sykes S.N."/>
            <person name="Walk T."/>
            <person name="White J."/>
            <person name="Yandava C."/>
            <person name="Straight P."/>
            <person name="Clardy J."/>
            <person name="Hung D."/>
            <person name="Kolter R."/>
            <person name="Mekalanos J."/>
            <person name="Walker S."/>
            <person name="Walsh C.T."/>
            <person name="Wieland B.L.C."/>
            <person name="Ilzarbe M."/>
            <person name="Galagan J."/>
            <person name="Nusbaum C."/>
            <person name="Birren B."/>
        </authorList>
    </citation>
    <scope>NUCLEOTIDE SEQUENCE [LARGE SCALE GENOMIC DNA]</scope>
    <source>
        <strain evidence="2">NRRL 15998</strain>
    </source>
</reference>
<gene>
    <name evidence="1" type="ORF">SSGG_01904</name>
</gene>
<sequence>MGLHELRHREGRHNVNAVPGLIAPGAPSPLAEPAGSAEGELRIIGLDLSLTSTGVCLPTGVTYRIKTRQKDGDRRLLVIRDRIRAALAEHRPHLAVVEDLPVHAMAAGRTGHVHGVVKAELLDADVPYALVVPATLKSYACDHGNADKARMSAAAYLAVGAEFADDKGGDQCDAWWLRAAGHDALDAPLFAMPQAQRDRLRKVAWPDMFLQRYVLGVPR</sequence>
<dbReference type="InterPro" id="IPR036397">
    <property type="entry name" value="RNaseH_sf"/>
</dbReference>
<dbReference type="Gene3D" id="3.30.420.10">
    <property type="entry name" value="Ribonuclease H-like superfamily/Ribonuclease H"/>
    <property type="match status" value="1"/>
</dbReference>
<organism evidence="1 2">
    <name type="scientific">Streptomyces filamentosus NRRL 15998</name>
    <dbReference type="NCBI Taxonomy" id="457431"/>
    <lineage>
        <taxon>Bacteria</taxon>
        <taxon>Bacillati</taxon>
        <taxon>Actinomycetota</taxon>
        <taxon>Actinomycetes</taxon>
        <taxon>Kitasatosporales</taxon>
        <taxon>Streptomycetaceae</taxon>
        <taxon>Streptomyces</taxon>
    </lineage>
</organism>
<protein>
    <submittedName>
        <fullName evidence="1">Pas46</fullName>
    </submittedName>
</protein>
<dbReference type="InterPro" id="IPR012337">
    <property type="entry name" value="RNaseH-like_sf"/>
</dbReference>
<dbReference type="Proteomes" id="UP000003986">
    <property type="component" value="Unassembled WGS sequence"/>
</dbReference>
<dbReference type="GO" id="GO:0003676">
    <property type="term" value="F:nucleic acid binding"/>
    <property type="evidence" value="ECO:0007669"/>
    <property type="project" value="InterPro"/>
</dbReference>